<name>A0ABV0VKA6_9TELE</name>
<evidence type="ECO:0000256" key="1">
    <source>
        <dbReference type="SAM" id="MobiDB-lite"/>
    </source>
</evidence>
<sequence length="75" mass="8532">MEKYIKLTTPFLNERKDSPQLPSSFILILPPSSSWKWMLQVVVLVPWYPKGFSQMFSSDDTPDEPEPGEACPTTA</sequence>
<keyword evidence="3" id="KW-1185">Reference proteome</keyword>
<organism evidence="2 3">
    <name type="scientific">Ilyodon furcidens</name>
    <name type="common">goldbreast splitfin</name>
    <dbReference type="NCBI Taxonomy" id="33524"/>
    <lineage>
        <taxon>Eukaryota</taxon>
        <taxon>Metazoa</taxon>
        <taxon>Chordata</taxon>
        <taxon>Craniata</taxon>
        <taxon>Vertebrata</taxon>
        <taxon>Euteleostomi</taxon>
        <taxon>Actinopterygii</taxon>
        <taxon>Neopterygii</taxon>
        <taxon>Teleostei</taxon>
        <taxon>Neoteleostei</taxon>
        <taxon>Acanthomorphata</taxon>
        <taxon>Ovalentaria</taxon>
        <taxon>Atherinomorphae</taxon>
        <taxon>Cyprinodontiformes</taxon>
        <taxon>Goodeidae</taxon>
        <taxon>Ilyodon</taxon>
    </lineage>
</organism>
<proteinExistence type="predicted"/>
<evidence type="ECO:0000313" key="2">
    <source>
        <dbReference type="EMBL" id="MEQ2257450.1"/>
    </source>
</evidence>
<reference evidence="2 3" key="1">
    <citation type="submission" date="2021-06" db="EMBL/GenBank/DDBJ databases">
        <authorList>
            <person name="Palmer J.M."/>
        </authorList>
    </citation>
    <scope>NUCLEOTIDE SEQUENCE [LARGE SCALE GENOMIC DNA]</scope>
    <source>
        <strain evidence="3">if_2019</strain>
        <tissue evidence="2">Muscle</tissue>
    </source>
</reference>
<dbReference type="EMBL" id="JAHRIQ010110746">
    <property type="protein sequence ID" value="MEQ2257450.1"/>
    <property type="molecule type" value="Genomic_DNA"/>
</dbReference>
<comment type="caution">
    <text evidence="2">The sequence shown here is derived from an EMBL/GenBank/DDBJ whole genome shotgun (WGS) entry which is preliminary data.</text>
</comment>
<protein>
    <submittedName>
        <fullName evidence="2">Uncharacterized protein</fullName>
    </submittedName>
</protein>
<accession>A0ABV0VKA6</accession>
<gene>
    <name evidence="2" type="ORF">ILYODFUR_034962</name>
</gene>
<evidence type="ECO:0000313" key="3">
    <source>
        <dbReference type="Proteomes" id="UP001482620"/>
    </source>
</evidence>
<dbReference type="Proteomes" id="UP001482620">
    <property type="component" value="Unassembled WGS sequence"/>
</dbReference>
<feature type="region of interest" description="Disordered" evidence="1">
    <location>
        <begin position="56"/>
        <end position="75"/>
    </location>
</feature>